<feature type="domain" description="Creatinase N-terminal" evidence="2">
    <location>
        <begin position="11"/>
        <end position="140"/>
    </location>
</feature>
<dbReference type="InterPro" id="IPR000994">
    <property type="entry name" value="Pept_M24"/>
</dbReference>
<dbReference type="GO" id="GO:0004177">
    <property type="term" value="F:aminopeptidase activity"/>
    <property type="evidence" value="ECO:0007669"/>
    <property type="project" value="UniProtKB-KW"/>
</dbReference>
<comment type="caution">
    <text evidence="3">The sequence shown here is derived from an EMBL/GenBank/DDBJ whole genome shotgun (WGS) entry which is preliminary data.</text>
</comment>
<dbReference type="RefSeq" id="WP_165138164.1">
    <property type="nucleotide sequence ID" value="NZ_JAALLT010000001.1"/>
</dbReference>
<protein>
    <submittedName>
        <fullName evidence="3">Aminopeptidase P family protein</fullName>
    </submittedName>
</protein>
<dbReference type="EMBL" id="JAALLT010000001">
    <property type="protein sequence ID" value="NGP75134.1"/>
    <property type="molecule type" value="Genomic_DNA"/>
</dbReference>
<sequence>MKINKSEYKKRIETLQKKLPEEGIDQLIVAEEEDIYYLTGLTYKSLERLFLLIIKKNEVNFILPKMELAHLKKVDNVDNIACYWEYPAQSPERWKDILINELQNHSAVGLSSKSPYELGSFLQEQGFSVRLSNLVEKLRWIKSKTEIELIKQASNYCDKAISKLNKSAYYGMSELEVLSIGKDIQKKVIKETDFDYLSSNILVAAWPSRISYQPHGIPKVGDLLTDGSHISLAFLRVNGYAAELERTFFTARPTNEQREIFELMLEARKKSYEVIKAGVVAEEVDIASREFINKEGLGDKLMHRTGHGIGLGNHEGPYLALGDKTILKENMVVSIEPGIYIEGVGGFRHSDTVRITKNGYEIMTNCNDQLEQLTFTNLKVFPKLKGKIIKKLFNIRG</sequence>
<proteinExistence type="predicted"/>
<evidence type="ECO:0000313" key="3">
    <source>
        <dbReference type="EMBL" id="NGP75134.1"/>
    </source>
</evidence>
<evidence type="ECO:0000313" key="4">
    <source>
        <dbReference type="Proteomes" id="UP000473278"/>
    </source>
</evidence>
<reference evidence="3 4" key="1">
    <citation type="submission" date="2020-02" db="EMBL/GenBank/DDBJ databases">
        <title>Balneolaceae bacterium YR4-1, complete genome.</title>
        <authorList>
            <person name="Li Y."/>
            <person name="Wu S."/>
        </authorList>
    </citation>
    <scope>NUCLEOTIDE SEQUENCE [LARGE SCALE GENOMIC DNA]</scope>
    <source>
        <strain evidence="3 4">YR4-1</strain>
    </source>
</reference>
<dbReference type="InterPro" id="IPR000587">
    <property type="entry name" value="Creatinase_N"/>
</dbReference>
<dbReference type="SUPFAM" id="SSF55920">
    <property type="entry name" value="Creatinase/aminopeptidase"/>
    <property type="match status" value="1"/>
</dbReference>
<evidence type="ECO:0000259" key="1">
    <source>
        <dbReference type="Pfam" id="PF00557"/>
    </source>
</evidence>
<feature type="domain" description="Peptidase M24" evidence="1">
    <location>
        <begin position="148"/>
        <end position="357"/>
    </location>
</feature>
<dbReference type="InterPro" id="IPR029149">
    <property type="entry name" value="Creatin/AminoP/Spt16_N"/>
</dbReference>
<keyword evidence="3" id="KW-0031">Aminopeptidase</keyword>
<dbReference type="Proteomes" id="UP000473278">
    <property type="component" value="Unassembled WGS sequence"/>
</dbReference>
<evidence type="ECO:0000259" key="2">
    <source>
        <dbReference type="Pfam" id="PF01321"/>
    </source>
</evidence>
<keyword evidence="4" id="KW-1185">Reference proteome</keyword>
<dbReference type="InterPro" id="IPR050659">
    <property type="entry name" value="Peptidase_M24B"/>
</dbReference>
<organism evidence="3 4">
    <name type="scientific">Halalkalibaculum roseum</name>
    <dbReference type="NCBI Taxonomy" id="2709311"/>
    <lineage>
        <taxon>Bacteria</taxon>
        <taxon>Pseudomonadati</taxon>
        <taxon>Balneolota</taxon>
        <taxon>Balneolia</taxon>
        <taxon>Balneolales</taxon>
        <taxon>Balneolaceae</taxon>
        <taxon>Halalkalibaculum</taxon>
    </lineage>
</organism>
<accession>A0A6M1SVY0</accession>
<dbReference type="AlphaFoldDB" id="A0A6M1SVY0"/>
<gene>
    <name evidence="3" type="ORF">G3570_00705</name>
</gene>
<dbReference type="Gene3D" id="3.90.230.10">
    <property type="entry name" value="Creatinase/methionine aminopeptidase superfamily"/>
    <property type="match status" value="1"/>
</dbReference>
<name>A0A6M1SVY0_9BACT</name>
<dbReference type="PANTHER" id="PTHR46112:SF2">
    <property type="entry name" value="XAA-PRO AMINOPEPTIDASE P-RELATED"/>
    <property type="match status" value="1"/>
</dbReference>
<dbReference type="PANTHER" id="PTHR46112">
    <property type="entry name" value="AMINOPEPTIDASE"/>
    <property type="match status" value="1"/>
</dbReference>
<keyword evidence="3" id="KW-0378">Hydrolase</keyword>
<dbReference type="Gene3D" id="3.40.350.10">
    <property type="entry name" value="Creatinase/prolidase N-terminal domain"/>
    <property type="match status" value="1"/>
</dbReference>
<keyword evidence="3" id="KW-0645">Protease</keyword>
<dbReference type="SUPFAM" id="SSF53092">
    <property type="entry name" value="Creatinase/prolidase N-terminal domain"/>
    <property type="match status" value="1"/>
</dbReference>
<dbReference type="InterPro" id="IPR036005">
    <property type="entry name" value="Creatinase/aminopeptidase-like"/>
</dbReference>
<dbReference type="Pfam" id="PF01321">
    <property type="entry name" value="Creatinase_N"/>
    <property type="match status" value="1"/>
</dbReference>
<dbReference type="Pfam" id="PF00557">
    <property type="entry name" value="Peptidase_M24"/>
    <property type="match status" value="1"/>
</dbReference>